<keyword evidence="1" id="KW-0732">Signal</keyword>
<feature type="signal peptide" evidence="1">
    <location>
        <begin position="1"/>
        <end position="18"/>
    </location>
</feature>
<sequence>MVRLLFSVLISFALVFSAAGHLAMASTARVAAPASHATMHHAPDIGTNAVSHDRLAAGTVTAADPWNCCQPSPGAGTHACAVDTALFLAAPAMPPLFVGAPSYVQADDQAFGRAPAIPLKPPRAA</sequence>
<dbReference type="Proteomes" id="UP001209755">
    <property type="component" value="Unassembled WGS sequence"/>
</dbReference>
<reference evidence="3" key="1">
    <citation type="submission" date="2023-07" db="EMBL/GenBank/DDBJ databases">
        <title>Genome sequencing of Purple Non-Sulfur Bacteria from various extreme environments.</title>
        <authorList>
            <person name="Mayer M."/>
        </authorList>
    </citation>
    <scope>NUCLEOTIDE SEQUENCE [LARGE SCALE GENOMIC DNA]</scope>
    <source>
        <strain evidence="3">DSM 17935</strain>
    </source>
</reference>
<organism evidence="2 3">
    <name type="scientific">Rhodobium gokarnense</name>
    <dbReference type="NCBI Taxonomy" id="364296"/>
    <lineage>
        <taxon>Bacteria</taxon>
        <taxon>Pseudomonadati</taxon>
        <taxon>Pseudomonadota</taxon>
        <taxon>Alphaproteobacteria</taxon>
        <taxon>Hyphomicrobiales</taxon>
        <taxon>Rhodobiaceae</taxon>
        <taxon>Rhodobium</taxon>
    </lineage>
</organism>
<evidence type="ECO:0000256" key="1">
    <source>
        <dbReference type="SAM" id="SignalP"/>
    </source>
</evidence>
<accession>A0ABT3H8Z1</accession>
<proteinExistence type="predicted"/>
<evidence type="ECO:0000313" key="2">
    <source>
        <dbReference type="EMBL" id="MCW2306858.1"/>
    </source>
</evidence>
<comment type="caution">
    <text evidence="2">The sequence shown here is derived from an EMBL/GenBank/DDBJ whole genome shotgun (WGS) entry which is preliminary data.</text>
</comment>
<dbReference type="RefSeq" id="WP_264600523.1">
    <property type="nucleotide sequence ID" value="NZ_JAOQNS010000003.1"/>
</dbReference>
<dbReference type="EMBL" id="JAOQNS010000003">
    <property type="protein sequence ID" value="MCW2306858.1"/>
    <property type="molecule type" value="Genomic_DNA"/>
</dbReference>
<protein>
    <submittedName>
        <fullName evidence="2">Uncharacterized protein</fullName>
    </submittedName>
</protein>
<evidence type="ECO:0000313" key="3">
    <source>
        <dbReference type="Proteomes" id="UP001209755"/>
    </source>
</evidence>
<keyword evidence="3" id="KW-1185">Reference proteome</keyword>
<name>A0ABT3H8Z1_9HYPH</name>
<gene>
    <name evidence="2" type="ORF">M2319_001180</name>
</gene>
<feature type="chain" id="PRO_5045840654" evidence="1">
    <location>
        <begin position="19"/>
        <end position="125"/>
    </location>
</feature>